<protein>
    <submittedName>
        <fullName evidence="1">Uncharacterized protein</fullName>
    </submittedName>
</protein>
<gene>
    <name evidence="1" type="ORF">LCGC14_1847200</name>
</gene>
<proteinExistence type="predicted"/>
<sequence>MLSKSFAYEDNKFRVESEFKALCCRCVFKKGEILTVRIHKTPNRLLVVKENHSCHNVKRSTLNRCCILLEG</sequence>
<comment type="caution">
    <text evidence="1">The sequence shown here is derived from an EMBL/GenBank/DDBJ whole genome shotgun (WGS) entry which is preliminary data.</text>
</comment>
<evidence type="ECO:0000313" key="1">
    <source>
        <dbReference type="EMBL" id="KKL96168.1"/>
    </source>
</evidence>
<dbReference type="EMBL" id="LAZR01018503">
    <property type="protein sequence ID" value="KKL96168.1"/>
    <property type="molecule type" value="Genomic_DNA"/>
</dbReference>
<name>A0A0F9GBN6_9ZZZZ</name>
<reference evidence="1" key="1">
    <citation type="journal article" date="2015" name="Nature">
        <title>Complex archaea that bridge the gap between prokaryotes and eukaryotes.</title>
        <authorList>
            <person name="Spang A."/>
            <person name="Saw J.H."/>
            <person name="Jorgensen S.L."/>
            <person name="Zaremba-Niedzwiedzka K."/>
            <person name="Martijn J."/>
            <person name="Lind A.E."/>
            <person name="van Eijk R."/>
            <person name="Schleper C."/>
            <person name="Guy L."/>
            <person name="Ettema T.J."/>
        </authorList>
    </citation>
    <scope>NUCLEOTIDE SEQUENCE</scope>
</reference>
<dbReference type="AlphaFoldDB" id="A0A0F9GBN6"/>
<organism evidence="1">
    <name type="scientific">marine sediment metagenome</name>
    <dbReference type="NCBI Taxonomy" id="412755"/>
    <lineage>
        <taxon>unclassified sequences</taxon>
        <taxon>metagenomes</taxon>
        <taxon>ecological metagenomes</taxon>
    </lineage>
</organism>
<accession>A0A0F9GBN6</accession>